<protein>
    <submittedName>
        <fullName evidence="3">Mannosyltransferase B</fullName>
    </submittedName>
</protein>
<sequence length="375" mass="42754">MKICIDGRAATLYRGTGIGNYTYQIINNLHQIDFLNEYNILTPEASSLKLPKKNNFNYLSSSTNDKKNFWEFINAKNPKENIIGDVYHIPQNGIGFSKPKDIKTVITLHDIIPMKMPDTVSETFLKIFNENIQNILDNTDGIITVSNFSKEDISKTFSYPKEKIFVTHLAAEEIYTPLNKFHSSQYLKKHYGIDRDFLLYVGGFSPRKNILGLIEAFNLVKNSYKRDLKLVIIGTKGPSYEIYRKKVDELNLSSSVIFTGFIPIDDMPIFYSASKALVYPSFYEGFGLPPIECMACGTPVIASNLTSMPEVCQDAALLVDPYDVDEIKENILTLLNNHKFYSLMIYKGLSHSSKFNWKKTAYNTLEVYKHISSQI</sequence>
<dbReference type="AlphaFoldDB" id="A0A0H2YQV8"/>
<dbReference type="PANTHER" id="PTHR46401:SF2">
    <property type="entry name" value="GLYCOSYLTRANSFERASE WBBK-RELATED"/>
    <property type="match status" value="1"/>
</dbReference>
<organism evidence="3 4">
    <name type="scientific">Clostridium perfringens (strain ATCC 13124 / DSM 756 / JCM 1290 / NCIMB 6125 / NCTC 8237 / Type A)</name>
    <dbReference type="NCBI Taxonomy" id="195103"/>
    <lineage>
        <taxon>Bacteria</taxon>
        <taxon>Bacillati</taxon>
        <taxon>Bacillota</taxon>
        <taxon>Clostridia</taxon>
        <taxon>Eubacteriales</taxon>
        <taxon>Clostridiaceae</taxon>
        <taxon>Clostridium</taxon>
    </lineage>
</organism>
<dbReference type="Gene3D" id="3.40.50.2000">
    <property type="entry name" value="Glycogen Phosphorylase B"/>
    <property type="match status" value="2"/>
</dbReference>
<gene>
    <name evidence="3" type="primary">mtfB</name>
    <name evidence="3" type="ordered locus">CPF_2483</name>
</gene>
<dbReference type="GO" id="GO:0009103">
    <property type="term" value="P:lipopolysaccharide biosynthetic process"/>
    <property type="evidence" value="ECO:0007669"/>
    <property type="project" value="TreeGrafter"/>
</dbReference>
<dbReference type="SUPFAM" id="SSF53756">
    <property type="entry name" value="UDP-Glycosyltransferase/glycogen phosphorylase"/>
    <property type="match status" value="1"/>
</dbReference>
<dbReference type="GO" id="GO:0016757">
    <property type="term" value="F:glycosyltransferase activity"/>
    <property type="evidence" value="ECO:0007669"/>
    <property type="project" value="UniProtKB-KW"/>
</dbReference>
<dbReference type="PANTHER" id="PTHR46401">
    <property type="entry name" value="GLYCOSYLTRANSFERASE WBBK-RELATED"/>
    <property type="match status" value="1"/>
</dbReference>
<keyword evidence="1" id="KW-0808">Transferase</keyword>
<dbReference type="CDD" id="cd03809">
    <property type="entry name" value="GT4_MtfB-like"/>
    <property type="match status" value="1"/>
</dbReference>
<dbReference type="Pfam" id="PF00534">
    <property type="entry name" value="Glycos_transf_1"/>
    <property type="match status" value="1"/>
</dbReference>
<dbReference type="KEGG" id="cpf:CPF_2483"/>
<dbReference type="PaxDb" id="195103-CPF_2483"/>
<keyword evidence="3" id="KW-0328">Glycosyltransferase</keyword>
<proteinExistence type="predicted"/>
<feature type="domain" description="Glycosyl transferase family 1" evidence="2">
    <location>
        <begin position="194"/>
        <end position="348"/>
    </location>
</feature>
<reference evidence="3 4" key="1">
    <citation type="journal article" date="2006" name="Genome Res.">
        <title>Skewed genomic variability in strains of the toxigenic bacterial pathogen, Clostridium perfringens.</title>
        <authorList>
            <person name="Myers G.S."/>
            <person name="Rasko D.A."/>
            <person name="Cheung J.K."/>
            <person name="Ravel J."/>
            <person name="Seshadri R."/>
            <person name="Deboy R.T."/>
            <person name="Ren Q."/>
            <person name="Varga J."/>
            <person name="Awad M.M."/>
            <person name="Brinkac L.M."/>
            <person name="Daugherty S.C."/>
            <person name="Haft D.H."/>
            <person name="Dodson R.J."/>
            <person name="Madupu R."/>
            <person name="Nelson W.C."/>
            <person name="Rosovitz M.J."/>
            <person name="Sullivan S.A."/>
            <person name="Khouri H."/>
            <person name="Dimitrov G.I."/>
            <person name="Watkins K.L."/>
            <person name="Mulligan S."/>
            <person name="Benton J."/>
            <person name="Radune D."/>
            <person name="Fisher D.J."/>
            <person name="Atkins H.S."/>
            <person name="Hiscox T."/>
            <person name="Jost B.H."/>
            <person name="Billington S.J."/>
            <person name="Songer J.G."/>
            <person name="McClane B.A."/>
            <person name="Titball R.W."/>
            <person name="Rood J.I."/>
            <person name="Melville S.B."/>
            <person name="Paulsen I.T."/>
        </authorList>
    </citation>
    <scope>NUCLEOTIDE SEQUENCE [LARGE SCALE GENOMIC DNA]</scope>
    <source>
        <strain evidence="4">ATCC 13124 / DSM 756 / JCM 1290 / NCIMB 6125 / NCTC 8237 / S 107 / Type A</strain>
    </source>
</reference>
<keyword evidence="4" id="KW-1185">Reference proteome</keyword>
<name>A0A0H2YQV8_CLOP1</name>
<accession>A0A0H2YQV8</accession>
<evidence type="ECO:0000313" key="4">
    <source>
        <dbReference type="Proteomes" id="UP000001823"/>
    </source>
</evidence>
<evidence type="ECO:0000256" key="1">
    <source>
        <dbReference type="ARBA" id="ARBA00022679"/>
    </source>
</evidence>
<dbReference type="Proteomes" id="UP000001823">
    <property type="component" value="Chromosome"/>
</dbReference>
<dbReference type="FunFam" id="3.40.50.2000:FF:000119">
    <property type="entry name" value="Glycosyl transferase group 1"/>
    <property type="match status" value="1"/>
</dbReference>
<evidence type="ECO:0000259" key="2">
    <source>
        <dbReference type="Pfam" id="PF00534"/>
    </source>
</evidence>
<dbReference type="HOGENOM" id="CLU_009583_27_5_9"/>
<dbReference type="InterPro" id="IPR001296">
    <property type="entry name" value="Glyco_trans_1"/>
</dbReference>
<dbReference type="eggNOG" id="COG0438">
    <property type="taxonomic scope" value="Bacteria"/>
</dbReference>
<dbReference type="EMBL" id="CP000246">
    <property type="protein sequence ID" value="ABG82957.1"/>
    <property type="molecule type" value="Genomic_DNA"/>
</dbReference>
<dbReference type="RefSeq" id="WP_011591072.1">
    <property type="nucleotide sequence ID" value="NC_008261.1"/>
</dbReference>
<dbReference type="STRING" id="195103.CPF_2483"/>
<evidence type="ECO:0000313" key="3">
    <source>
        <dbReference type="EMBL" id="ABG82957.1"/>
    </source>
</evidence>